<protein>
    <submittedName>
        <fullName evidence="1">Uncharacterized protein</fullName>
    </submittedName>
</protein>
<reference evidence="1 2" key="1">
    <citation type="submission" date="2020-07" db="EMBL/GenBank/DDBJ databases">
        <title>The draft genome sequence of Maribacter polysiphoniae KCTC 22021.</title>
        <authorList>
            <person name="Mu L."/>
        </authorList>
    </citation>
    <scope>NUCLEOTIDE SEQUENCE [LARGE SCALE GENOMIC DNA]</scope>
    <source>
        <strain evidence="1 2">KCTC 22021</strain>
    </source>
</reference>
<sequence>MKDTVTEEIFKKMNEAYEVSSDEEKRKRYYKLGKPKGNFASRHCEFKKIIFRYTIGAE</sequence>
<proteinExistence type="predicted"/>
<dbReference type="SUPFAM" id="SSF46565">
    <property type="entry name" value="Chaperone J-domain"/>
    <property type="match status" value="1"/>
</dbReference>
<dbReference type="Proteomes" id="UP000651837">
    <property type="component" value="Unassembled WGS sequence"/>
</dbReference>
<keyword evidence="2" id="KW-1185">Reference proteome</keyword>
<evidence type="ECO:0000313" key="2">
    <source>
        <dbReference type="Proteomes" id="UP000651837"/>
    </source>
</evidence>
<name>A0ABR7W5K0_9FLAO</name>
<gene>
    <name evidence="1" type="ORF">HZY62_21370</name>
</gene>
<comment type="caution">
    <text evidence="1">The sequence shown here is derived from an EMBL/GenBank/DDBJ whole genome shotgun (WGS) entry which is preliminary data.</text>
</comment>
<dbReference type="EMBL" id="JACWLN010000018">
    <property type="protein sequence ID" value="MBD1263154.1"/>
    <property type="molecule type" value="Genomic_DNA"/>
</dbReference>
<dbReference type="InterPro" id="IPR036869">
    <property type="entry name" value="J_dom_sf"/>
</dbReference>
<evidence type="ECO:0000313" key="1">
    <source>
        <dbReference type="EMBL" id="MBD1263154.1"/>
    </source>
</evidence>
<accession>A0ABR7W5K0</accession>
<dbReference type="Gene3D" id="1.10.287.110">
    <property type="entry name" value="DnaJ domain"/>
    <property type="match status" value="1"/>
</dbReference>
<organism evidence="1 2">
    <name type="scientific">Maribacter polysiphoniae</name>
    <dbReference type="NCBI Taxonomy" id="429344"/>
    <lineage>
        <taxon>Bacteria</taxon>
        <taxon>Pseudomonadati</taxon>
        <taxon>Bacteroidota</taxon>
        <taxon>Flavobacteriia</taxon>
        <taxon>Flavobacteriales</taxon>
        <taxon>Flavobacteriaceae</taxon>
        <taxon>Maribacter</taxon>
    </lineage>
</organism>